<reference evidence="8 9" key="1">
    <citation type="submission" date="2016-10" db="EMBL/GenBank/DDBJ databases">
        <authorList>
            <person name="de Groot N.N."/>
        </authorList>
    </citation>
    <scope>NUCLEOTIDE SEQUENCE [LARGE SCALE GENOMIC DNA]</scope>
    <source>
        <strain evidence="8 9">CGMCC 1.11030</strain>
    </source>
</reference>
<protein>
    <submittedName>
        <fullName evidence="8">NUDIX domain-containing protein</fullName>
    </submittedName>
</protein>
<dbReference type="InterPro" id="IPR015797">
    <property type="entry name" value="NUDIX_hydrolase-like_dom_sf"/>
</dbReference>
<gene>
    <name evidence="8" type="ORF">SAMN05216258_10351</name>
</gene>
<dbReference type="PANTHER" id="PTHR12318">
    <property type="entry name" value="TESTOSTERONE-REGULATED PROTEIN RP2"/>
    <property type="match status" value="1"/>
</dbReference>
<dbReference type="SUPFAM" id="SSF55811">
    <property type="entry name" value="Nudix"/>
    <property type="match status" value="1"/>
</dbReference>
<dbReference type="GO" id="GO:0046872">
    <property type="term" value="F:metal ion binding"/>
    <property type="evidence" value="ECO:0007669"/>
    <property type="project" value="UniProtKB-KW"/>
</dbReference>
<dbReference type="STRING" id="1114924.SAMN05216258_10351"/>
<dbReference type="AlphaFoldDB" id="A0A1I3DWC2"/>
<dbReference type="Proteomes" id="UP000199377">
    <property type="component" value="Unassembled WGS sequence"/>
</dbReference>
<keyword evidence="9" id="KW-1185">Reference proteome</keyword>
<organism evidence="8 9">
    <name type="scientific">Albimonas pacifica</name>
    <dbReference type="NCBI Taxonomy" id="1114924"/>
    <lineage>
        <taxon>Bacteria</taxon>
        <taxon>Pseudomonadati</taxon>
        <taxon>Pseudomonadota</taxon>
        <taxon>Alphaproteobacteria</taxon>
        <taxon>Rhodobacterales</taxon>
        <taxon>Paracoccaceae</taxon>
        <taxon>Albimonas</taxon>
    </lineage>
</organism>
<evidence type="ECO:0000256" key="6">
    <source>
        <dbReference type="ARBA" id="ARBA00023211"/>
    </source>
</evidence>
<proteinExistence type="predicted"/>
<name>A0A1I3DWC2_9RHOB</name>
<dbReference type="Gene3D" id="3.90.79.10">
    <property type="entry name" value="Nucleoside Triphosphate Pyrophosphohydrolase"/>
    <property type="match status" value="1"/>
</dbReference>
<evidence type="ECO:0000256" key="3">
    <source>
        <dbReference type="ARBA" id="ARBA00022723"/>
    </source>
</evidence>
<evidence type="ECO:0000256" key="2">
    <source>
        <dbReference type="ARBA" id="ARBA00001946"/>
    </source>
</evidence>
<feature type="domain" description="Nudix hydrolase" evidence="7">
    <location>
        <begin position="6"/>
        <end position="193"/>
    </location>
</feature>
<keyword evidence="6" id="KW-0464">Manganese</keyword>
<comment type="cofactor">
    <cofactor evidence="1">
        <name>Mn(2+)</name>
        <dbReference type="ChEBI" id="CHEBI:29035"/>
    </cofactor>
</comment>
<evidence type="ECO:0000256" key="1">
    <source>
        <dbReference type="ARBA" id="ARBA00001936"/>
    </source>
</evidence>
<dbReference type="InterPro" id="IPR000086">
    <property type="entry name" value="NUDIX_hydrolase_dom"/>
</dbReference>
<evidence type="ECO:0000256" key="5">
    <source>
        <dbReference type="ARBA" id="ARBA00022842"/>
    </source>
</evidence>
<sequence>MTETVPVRAAATIMLLRETPSLEVLMVRRNYQIDFFSGAMVFPGGKVAEEDFSEEWAEVAENWHASPQEERAPRIAALRETFEETGLVLGRDGVAGTAEERHAVERGEIRFLDYVRERGVTPDLGALTRFARWVTPAHVPKRFDTWFFVARAPEGQDAVHDGRETVETEWIAPAEALKLYEARKRAIVFPTRMNLRLLAETADFEAATRAAQGRAARTVHPIVDLASTPKMIRLDPLDGYGPVEETLEIG</sequence>
<evidence type="ECO:0000313" key="9">
    <source>
        <dbReference type="Proteomes" id="UP000199377"/>
    </source>
</evidence>
<dbReference type="RefSeq" id="WP_092858862.1">
    <property type="nucleotide sequence ID" value="NZ_FOQH01000003.1"/>
</dbReference>
<evidence type="ECO:0000259" key="7">
    <source>
        <dbReference type="PROSITE" id="PS51462"/>
    </source>
</evidence>
<dbReference type="CDD" id="cd18870">
    <property type="entry name" value="NUDIX_AcylCoAdiphos_Nudt19"/>
    <property type="match status" value="1"/>
</dbReference>
<dbReference type="OrthoDB" id="7183442at2"/>
<dbReference type="Pfam" id="PF00293">
    <property type="entry name" value="NUDIX"/>
    <property type="match status" value="1"/>
</dbReference>
<evidence type="ECO:0000313" key="8">
    <source>
        <dbReference type="EMBL" id="SFH91037.1"/>
    </source>
</evidence>
<evidence type="ECO:0000256" key="4">
    <source>
        <dbReference type="ARBA" id="ARBA00022801"/>
    </source>
</evidence>
<accession>A0A1I3DWC2</accession>
<dbReference type="GO" id="GO:0016818">
    <property type="term" value="F:hydrolase activity, acting on acid anhydrides, in phosphorus-containing anhydrides"/>
    <property type="evidence" value="ECO:0007669"/>
    <property type="project" value="InterPro"/>
</dbReference>
<dbReference type="InterPro" id="IPR039121">
    <property type="entry name" value="NUDT19"/>
</dbReference>
<dbReference type="EMBL" id="FOQH01000003">
    <property type="protein sequence ID" value="SFH91037.1"/>
    <property type="molecule type" value="Genomic_DNA"/>
</dbReference>
<keyword evidence="5" id="KW-0460">Magnesium</keyword>
<dbReference type="PANTHER" id="PTHR12318:SF0">
    <property type="entry name" value="ACYL-COENZYME A DIPHOSPHATASE NUDT19"/>
    <property type="match status" value="1"/>
</dbReference>
<dbReference type="PROSITE" id="PS51462">
    <property type="entry name" value="NUDIX"/>
    <property type="match status" value="1"/>
</dbReference>
<keyword evidence="3" id="KW-0479">Metal-binding</keyword>
<comment type="cofactor">
    <cofactor evidence="2">
        <name>Mg(2+)</name>
        <dbReference type="ChEBI" id="CHEBI:18420"/>
    </cofactor>
</comment>
<keyword evidence="4" id="KW-0378">Hydrolase</keyword>